<dbReference type="NCBIfam" id="TIGR01727">
    <property type="entry name" value="oligo_HPY"/>
    <property type="match status" value="1"/>
</dbReference>
<protein>
    <submittedName>
        <fullName evidence="7">Peptide/nickel transport system ATP-binding protein</fullName>
    </submittedName>
</protein>
<comment type="caution">
    <text evidence="7">The sequence shown here is derived from an EMBL/GenBank/DDBJ whole genome shotgun (WGS) entry which is preliminary data.</text>
</comment>
<evidence type="ECO:0000313" key="8">
    <source>
        <dbReference type="Proteomes" id="UP000248021"/>
    </source>
</evidence>
<dbReference type="PANTHER" id="PTHR43776:SF7">
    <property type="entry name" value="D,D-DIPEPTIDE TRANSPORT ATP-BINDING PROTEIN DDPF-RELATED"/>
    <property type="match status" value="1"/>
</dbReference>
<dbReference type="GO" id="GO:0016887">
    <property type="term" value="F:ATP hydrolysis activity"/>
    <property type="evidence" value="ECO:0007669"/>
    <property type="project" value="InterPro"/>
</dbReference>
<dbReference type="SUPFAM" id="SSF52540">
    <property type="entry name" value="P-loop containing nucleoside triphosphate hydrolases"/>
    <property type="match status" value="1"/>
</dbReference>
<keyword evidence="4" id="KW-0547">Nucleotide-binding</keyword>
<dbReference type="Pfam" id="PF08352">
    <property type="entry name" value="oligo_HPY"/>
    <property type="match status" value="1"/>
</dbReference>
<dbReference type="PROSITE" id="PS00211">
    <property type="entry name" value="ABC_TRANSPORTER_1"/>
    <property type="match status" value="1"/>
</dbReference>
<dbReference type="Proteomes" id="UP000248021">
    <property type="component" value="Unassembled WGS sequence"/>
</dbReference>
<dbReference type="FunFam" id="3.40.50.300:FF:000016">
    <property type="entry name" value="Oligopeptide ABC transporter ATP-binding component"/>
    <property type="match status" value="1"/>
</dbReference>
<dbReference type="InterPro" id="IPR017871">
    <property type="entry name" value="ABC_transporter-like_CS"/>
</dbReference>
<evidence type="ECO:0000256" key="5">
    <source>
        <dbReference type="ARBA" id="ARBA00022840"/>
    </source>
</evidence>
<gene>
    <name evidence="7" type="ORF">C7450_11084</name>
</gene>
<keyword evidence="5 7" id="KW-0067">ATP-binding</keyword>
<keyword evidence="3" id="KW-0813">Transport</keyword>
<comment type="similarity">
    <text evidence="2">Belongs to the ABC transporter superfamily.</text>
</comment>
<dbReference type="GO" id="GO:0005524">
    <property type="term" value="F:ATP binding"/>
    <property type="evidence" value="ECO:0007669"/>
    <property type="project" value="UniProtKB-KW"/>
</dbReference>
<evidence type="ECO:0000313" key="7">
    <source>
        <dbReference type="EMBL" id="PXW55145.1"/>
    </source>
</evidence>
<dbReference type="InterPro" id="IPR013563">
    <property type="entry name" value="Oligopep_ABC_C"/>
</dbReference>
<dbReference type="GO" id="GO:0015833">
    <property type="term" value="P:peptide transport"/>
    <property type="evidence" value="ECO:0007669"/>
    <property type="project" value="InterPro"/>
</dbReference>
<dbReference type="InterPro" id="IPR050319">
    <property type="entry name" value="ABC_transp_ATP-bind"/>
</dbReference>
<evidence type="ECO:0000256" key="3">
    <source>
        <dbReference type="ARBA" id="ARBA00022448"/>
    </source>
</evidence>
<organism evidence="7 8">
    <name type="scientific">Chelatococcus asaccharovorans</name>
    <dbReference type="NCBI Taxonomy" id="28210"/>
    <lineage>
        <taxon>Bacteria</taxon>
        <taxon>Pseudomonadati</taxon>
        <taxon>Pseudomonadota</taxon>
        <taxon>Alphaproteobacteria</taxon>
        <taxon>Hyphomicrobiales</taxon>
        <taxon>Chelatococcaceae</taxon>
        <taxon>Chelatococcus</taxon>
    </lineage>
</organism>
<comment type="subcellular location">
    <subcellularLocation>
        <location evidence="1">Cell inner membrane</location>
        <topology evidence="1">Peripheral membrane protein</topology>
    </subcellularLocation>
</comment>
<reference evidence="7 8" key="1">
    <citation type="submission" date="2018-05" db="EMBL/GenBank/DDBJ databases">
        <title>Genomic Encyclopedia of Type Strains, Phase IV (KMG-IV): sequencing the most valuable type-strain genomes for metagenomic binning, comparative biology and taxonomic classification.</title>
        <authorList>
            <person name="Goeker M."/>
        </authorList>
    </citation>
    <scope>NUCLEOTIDE SEQUENCE [LARGE SCALE GENOMIC DNA]</scope>
    <source>
        <strain evidence="7 8">DSM 6462</strain>
    </source>
</reference>
<accession>A0A2V3U0H1</accession>
<dbReference type="Pfam" id="PF00005">
    <property type="entry name" value="ABC_tran"/>
    <property type="match status" value="1"/>
</dbReference>
<name>A0A2V3U0H1_9HYPH</name>
<dbReference type="GO" id="GO:0055085">
    <property type="term" value="P:transmembrane transport"/>
    <property type="evidence" value="ECO:0007669"/>
    <property type="project" value="UniProtKB-ARBA"/>
</dbReference>
<evidence type="ECO:0000256" key="1">
    <source>
        <dbReference type="ARBA" id="ARBA00004417"/>
    </source>
</evidence>
<dbReference type="CDD" id="cd03257">
    <property type="entry name" value="ABC_NikE_OppD_transporters"/>
    <property type="match status" value="1"/>
</dbReference>
<dbReference type="RefSeq" id="WP_210206509.1">
    <property type="nucleotide sequence ID" value="NZ_CAKNFM010000004.1"/>
</dbReference>
<evidence type="ECO:0000256" key="2">
    <source>
        <dbReference type="ARBA" id="ARBA00005417"/>
    </source>
</evidence>
<dbReference type="AlphaFoldDB" id="A0A2V3U0H1"/>
<dbReference type="InterPro" id="IPR027417">
    <property type="entry name" value="P-loop_NTPase"/>
</dbReference>
<sequence length="335" mass="36804">MAEQIRSEQILPEQKGPERTALLTIDKVGMSFDLGRRGFLGLGPRRRVRALDDVSLEIGHGEILGLVGESGSGKSTLGRLIVGLYRPSEGQIRFARQATRHEGPHAVDLGAQIVFQNPSGSLNPRQRVRDIIAEPLIVHKADHDIAARVGELMRQVGLPPDFAERRPSEMSGGQAQRVGIARALALEPELIVCDEPISALDVSIQAQVLNLFADIQEQTGCSYLFISHDLPVVERLSHRVAIMYLGRIVEIAATSELFSRPAHPYTRALIASAPRLEAKKLSFRPVEGEIPSPIDPPRGCHFHPRCPLATDRCRSERPEAREVSPGHLSACHLDM</sequence>
<evidence type="ECO:0000256" key="4">
    <source>
        <dbReference type="ARBA" id="ARBA00022741"/>
    </source>
</evidence>
<dbReference type="EMBL" id="QJJK01000010">
    <property type="protein sequence ID" value="PXW55145.1"/>
    <property type="molecule type" value="Genomic_DNA"/>
</dbReference>
<dbReference type="PROSITE" id="PS50893">
    <property type="entry name" value="ABC_TRANSPORTER_2"/>
    <property type="match status" value="1"/>
</dbReference>
<dbReference type="InterPro" id="IPR003593">
    <property type="entry name" value="AAA+_ATPase"/>
</dbReference>
<dbReference type="SMART" id="SM00382">
    <property type="entry name" value="AAA"/>
    <property type="match status" value="1"/>
</dbReference>
<dbReference type="Gene3D" id="3.40.50.300">
    <property type="entry name" value="P-loop containing nucleotide triphosphate hydrolases"/>
    <property type="match status" value="1"/>
</dbReference>
<feature type="region of interest" description="Disordered" evidence="6">
    <location>
        <begin position="316"/>
        <end position="335"/>
    </location>
</feature>
<proteinExistence type="inferred from homology"/>
<evidence type="ECO:0000256" key="6">
    <source>
        <dbReference type="SAM" id="MobiDB-lite"/>
    </source>
</evidence>
<dbReference type="InterPro" id="IPR003439">
    <property type="entry name" value="ABC_transporter-like_ATP-bd"/>
</dbReference>
<dbReference type="GO" id="GO:0005886">
    <property type="term" value="C:plasma membrane"/>
    <property type="evidence" value="ECO:0007669"/>
    <property type="project" value="UniProtKB-SubCell"/>
</dbReference>
<dbReference type="PANTHER" id="PTHR43776">
    <property type="entry name" value="TRANSPORT ATP-BINDING PROTEIN"/>
    <property type="match status" value="1"/>
</dbReference>
<keyword evidence="8" id="KW-1185">Reference proteome</keyword>